<dbReference type="InterPro" id="IPR023747">
    <property type="entry name" value="Xanthine_Guanine_PRibTrfase"/>
</dbReference>
<evidence type="ECO:0000256" key="5">
    <source>
        <dbReference type="ARBA" id="ARBA00022842"/>
    </source>
</evidence>
<organism evidence="8">
    <name type="scientific">Pithovirus LCPAC101</name>
    <dbReference type="NCBI Taxonomy" id="2506586"/>
    <lineage>
        <taxon>Viruses</taxon>
        <taxon>Pithoviruses</taxon>
    </lineage>
</organism>
<dbReference type="NCBIfam" id="NF006613">
    <property type="entry name" value="PRK09177.1"/>
    <property type="match status" value="1"/>
</dbReference>
<evidence type="ECO:0000256" key="6">
    <source>
        <dbReference type="ARBA" id="ARBA00023136"/>
    </source>
</evidence>
<keyword evidence="2" id="KW-0328">Glycosyltransferase</keyword>
<dbReference type="GO" id="GO:0000310">
    <property type="term" value="F:xanthine phosphoribosyltransferase activity"/>
    <property type="evidence" value="ECO:0007669"/>
    <property type="project" value="InterPro"/>
</dbReference>
<evidence type="ECO:0000256" key="4">
    <source>
        <dbReference type="ARBA" id="ARBA00022723"/>
    </source>
</evidence>
<reference evidence="8" key="1">
    <citation type="journal article" date="2019" name="MBio">
        <title>Virus Genomes from Deep Sea Sediments Expand the Ocean Megavirome and Support Independent Origins of Viral Gigantism.</title>
        <authorList>
            <person name="Backstrom D."/>
            <person name="Yutin N."/>
            <person name="Jorgensen S.L."/>
            <person name="Dharamshi J."/>
            <person name="Homa F."/>
            <person name="Zaremba-Niedwiedzka K."/>
            <person name="Spang A."/>
            <person name="Wolf Y.I."/>
            <person name="Koonin E.V."/>
            <person name="Ettema T.J."/>
        </authorList>
    </citation>
    <scope>NUCLEOTIDE SEQUENCE</scope>
</reference>
<gene>
    <name evidence="8" type="ORF">LCPAC101_02690</name>
</gene>
<evidence type="ECO:0000313" key="8">
    <source>
        <dbReference type="EMBL" id="QBK89986.1"/>
    </source>
</evidence>
<dbReference type="GO" id="GO:0032265">
    <property type="term" value="P:XMP salvage"/>
    <property type="evidence" value="ECO:0007669"/>
    <property type="project" value="TreeGrafter"/>
</dbReference>
<dbReference type="InterPro" id="IPR029057">
    <property type="entry name" value="PRTase-like"/>
</dbReference>
<dbReference type="GO" id="GO:0004422">
    <property type="term" value="F:hypoxanthine phosphoribosyltransferase activity"/>
    <property type="evidence" value="ECO:0007669"/>
    <property type="project" value="TreeGrafter"/>
</dbReference>
<dbReference type="CDD" id="cd06223">
    <property type="entry name" value="PRTases_typeI"/>
    <property type="match status" value="1"/>
</dbReference>
<keyword evidence="4" id="KW-0479">Metal-binding</keyword>
<dbReference type="EMBL" id="MK500451">
    <property type="protein sequence ID" value="QBK89986.1"/>
    <property type="molecule type" value="Genomic_DNA"/>
</dbReference>
<dbReference type="GO" id="GO:0032263">
    <property type="term" value="P:GMP salvage"/>
    <property type="evidence" value="ECO:0007669"/>
    <property type="project" value="TreeGrafter"/>
</dbReference>
<keyword evidence="5" id="KW-0460">Magnesium</keyword>
<dbReference type="GO" id="GO:0046872">
    <property type="term" value="F:metal ion binding"/>
    <property type="evidence" value="ECO:0007669"/>
    <property type="project" value="UniProtKB-KW"/>
</dbReference>
<dbReference type="PANTHER" id="PTHR39563">
    <property type="entry name" value="XANTHINE PHOSPHORIBOSYLTRANSFERASE"/>
    <property type="match status" value="1"/>
</dbReference>
<dbReference type="Pfam" id="PF00156">
    <property type="entry name" value="Pribosyltran"/>
    <property type="match status" value="1"/>
</dbReference>
<dbReference type="SUPFAM" id="SSF53271">
    <property type="entry name" value="PRTase-like"/>
    <property type="match status" value="1"/>
</dbReference>
<dbReference type="PANTHER" id="PTHR39563:SF1">
    <property type="entry name" value="XANTHINE-GUANINE PHOSPHORIBOSYLTRANSFERASE"/>
    <property type="match status" value="1"/>
</dbReference>
<protein>
    <submittedName>
        <fullName evidence="8">Phosphoribosyl transferase domain protein</fullName>
    </submittedName>
</protein>
<feature type="domain" description="Phosphoribosyltransferase" evidence="7">
    <location>
        <begin position="38"/>
        <end position="163"/>
    </location>
</feature>
<evidence type="ECO:0000259" key="7">
    <source>
        <dbReference type="Pfam" id="PF00156"/>
    </source>
</evidence>
<keyword evidence="6" id="KW-0472">Membrane</keyword>
<keyword evidence="1" id="KW-1003">Cell membrane</keyword>
<dbReference type="GO" id="GO:0032264">
    <property type="term" value="P:IMP salvage"/>
    <property type="evidence" value="ECO:0007669"/>
    <property type="project" value="TreeGrafter"/>
</dbReference>
<proteinExistence type="predicted"/>
<evidence type="ECO:0000256" key="3">
    <source>
        <dbReference type="ARBA" id="ARBA00022679"/>
    </source>
</evidence>
<sequence length="172" mass="19624">MLNSNHPDNTPILIMSESNGKVFVTWDEFSNLTLDLCDKILEKHGKKEFKGIIAVARGGYIPAAIIANSLNIKNMRSISLSTYDETNTMRDVKVNSIFKDTDTWLIIDELADSGSTFMKIREYLPNSVYAVVYSKPNGVSSTDIYAIEVQQDEWIVFPWEPESNKYLNLFYH</sequence>
<accession>A0A481Z2Q5</accession>
<name>A0A481Z2Q5_9VIRU</name>
<dbReference type="Gene3D" id="3.40.50.2020">
    <property type="match status" value="1"/>
</dbReference>
<dbReference type="InterPro" id="IPR000836">
    <property type="entry name" value="PRTase_dom"/>
</dbReference>
<keyword evidence="3 8" id="KW-0808">Transferase</keyword>
<evidence type="ECO:0000256" key="2">
    <source>
        <dbReference type="ARBA" id="ARBA00022676"/>
    </source>
</evidence>
<evidence type="ECO:0000256" key="1">
    <source>
        <dbReference type="ARBA" id="ARBA00022475"/>
    </source>
</evidence>